<feature type="compositionally biased region" description="Basic residues" evidence="6">
    <location>
        <begin position="702"/>
        <end position="711"/>
    </location>
</feature>
<dbReference type="PANTHER" id="PTHR48039:SF5">
    <property type="entry name" value="RNA-BINDING PROTEIN 28"/>
    <property type="match status" value="1"/>
</dbReference>
<dbReference type="InterPro" id="IPR035979">
    <property type="entry name" value="RBD_domain_sf"/>
</dbReference>
<dbReference type="Pfam" id="PF00076">
    <property type="entry name" value="RRM_1"/>
    <property type="match status" value="4"/>
</dbReference>
<dbReference type="InterPro" id="IPR012677">
    <property type="entry name" value="Nucleotide-bd_a/b_plait_sf"/>
</dbReference>
<organism evidence="8 9">
    <name type="scientific">Mytilus edulis</name>
    <name type="common">Blue mussel</name>
    <dbReference type="NCBI Taxonomy" id="6550"/>
    <lineage>
        <taxon>Eukaryota</taxon>
        <taxon>Metazoa</taxon>
        <taxon>Spiralia</taxon>
        <taxon>Lophotrochozoa</taxon>
        <taxon>Mollusca</taxon>
        <taxon>Bivalvia</taxon>
        <taxon>Autobranchia</taxon>
        <taxon>Pteriomorphia</taxon>
        <taxon>Mytilida</taxon>
        <taxon>Mytiloidea</taxon>
        <taxon>Mytilidae</taxon>
        <taxon>Mytilinae</taxon>
        <taxon>Mytilus</taxon>
    </lineage>
</organism>
<dbReference type="GO" id="GO:0005730">
    <property type="term" value="C:nucleolus"/>
    <property type="evidence" value="ECO:0007669"/>
    <property type="project" value="TreeGrafter"/>
</dbReference>
<feature type="compositionally biased region" description="Acidic residues" evidence="6">
    <location>
        <begin position="295"/>
        <end position="355"/>
    </location>
</feature>
<feature type="compositionally biased region" description="Basic and acidic residues" evidence="6">
    <location>
        <begin position="98"/>
        <end position="117"/>
    </location>
</feature>
<dbReference type="PROSITE" id="PS50102">
    <property type="entry name" value="RRM"/>
    <property type="match status" value="4"/>
</dbReference>
<dbReference type="CDD" id="cd12414">
    <property type="entry name" value="RRM2_RBM28_like"/>
    <property type="match status" value="1"/>
</dbReference>
<dbReference type="FunFam" id="3.30.70.330:FF:000340">
    <property type="entry name" value="RNA-binding motif protein 28"/>
    <property type="match status" value="1"/>
</dbReference>
<comment type="subcellular location">
    <subcellularLocation>
        <location evidence="1">Nucleus</location>
    </subcellularLocation>
</comment>
<proteinExistence type="predicted"/>
<keyword evidence="9" id="KW-1185">Reference proteome</keyword>
<protein>
    <submittedName>
        <fullName evidence="8">NOP4</fullName>
    </submittedName>
</protein>
<feature type="compositionally biased region" description="Basic and acidic residues" evidence="6">
    <location>
        <begin position="652"/>
        <end position="664"/>
    </location>
</feature>
<evidence type="ECO:0000256" key="1">
    <source>
        <dbReference type="ARBA" id="ARBA00004123"/>
    </source>
</evidence>
<evidence type="ECO:0000256" key="4">
    <source>
        <dbReference type="ARBA" id="ARBA00023242"/>
    </source>
</evidence>
<dbReference type="AlphaFoldDB" id="A0A8S3QKW8"/>
<sequence length="780" mass="89186">MDERKSKTLFIRNLPFSTNNESLEKTFSDIGPLKQCFVVKNKGDEKCKGYGYVTFSLIEDAEKAKNQIKTVDKRKIYVNYANKKKDTKIKKSLSSKVENGEKQTKEPEEEKSEGTKKEEISYLKAKTLVVSGIQDEDQVQTTLDKLKIKNISKIDYPIKGRNQLTVFVRFKSIRDLKKGQKKVEKKGLKAVQLSKENKEIPQKSLKQSRLIIRNLSFHCSEPHLKEVFTQFGEVKEVKIPKQPNGRMFGFGFVQFADLTSAEQALQKMNTKMIRGRSVAVDWAVPKNKFEKDNQVESDGDSSSMEQDEDSESDTEASDEEQEEEVDESDEMSDSDDSGDEDSDDSAANDSIDEGFQDSSPSQEKKKRIQKDDTDDGRTLFLRNLSYDTGKETLSEVMSEFGRVNYCLIVSDPKTEHSKGSGFVRFQTSEAADACLQKSDDDKGGGIIVDGRKLLIAKAVSRQKATELAKKEEKVKEDKRNLHLVREGLIRGGTKDAVGLSKQDIEKRQKIENSKRQRLKNPNIFVSTTRLCVHNLPKSIDEKELKAIFLKAAGKRAKITECRIMRDTESVNTKGVAKSRGYAFINFSDHQHAVEALRKTNNDPDLFTDNRRLIVEFSLENKNALLAKEKRLERFQARQKNLKQQKTVTTNDKTNEKDTVTDSKKEKRKNKKAKQKEKITERYIGNVKLPEGSSIKNILPTHHGPKVRHKPRPQIDQKQQGKHRPQTDHKTAQHRQQIHKESPVKQKKRKKPVKVDNFDKLVNSYKQKIMSSKATSKWFDN</sequence>
<dbReference type="SMART" id="SM00360">
    <property type="entry name" value="RRM"/>
    <property type="match status" value="4"/>
</dbReference>
<feature type="domain" description="RRM" evidence="7">
    <location>
        <begin position="7"/>
        <end position="83"/>
    </location>
</feature>
<keyword evidence="2" id="KW-0677">Repeat</keyword>
<feature type="domain" description="RRM" evidence="7">
    <location>
        <begin position="528"/>
        <end position="619"/>
    </location>
</feature>
<dbReference type="Proteomes" id="UP000683360">
    <property type="component" value="Unassembled WGS sequence"/>
</dbReference>
<dbReference type="InterPro" id="IPR000504">
    <property type="entry name" value="RRM_dom"/>
</dbReference>
<feature type="domain" description="RRM" evidence="7">
    <location>
        <begin position="377"/>
        <end position="460"/>
    </location>
</feature>
<gene>
    <name evidence="8" type="ORF">MEDL_10949</name>
</gene>
<evidence type="ECO:0000313" key="8">
    <source>
        <dbReference type="EMBL" id="CAG2196092.1"/>
    </source>
</evidence>
<feature type="compositionally biased region" description="Basic residues" evidence="6">
    <location>
        <begin position="665"/>
        <end position="674"/>
    </location>
</feature>
<evidence type="ECO:0000313" key="9">
    <source>
        <dbReference type="Proteomes" id="UP000683360"/>
    </source>
</evidence>
<dbReference type="SUPFAM" id="SSF54928">
    <property type="entry name" value="RNA-binding domain, RBD"/>
    <property type="match status" value="4"/>
</dbReference>
<accession>A0A8S3QKW8</accession>
<dbReference type="GO" id="GO:0003729">
    <property type="term" value="F:mRNA binding"/>
    <property type="evidence" value="ECO:0007669"/>
    <property type="project" value="TreeGrafter"/>
</dbReference>
<dbReference type="OrthoDB" id="3945418at2759"/>
<dbReference type="FunFam" id="3.30.70.330:FF:000182">
    <property type="entry name" value="RNA-binding motif protein 28"/>
    <property type="match status" value="1"/>
</dbReference>
<keyword evidence="3 5" id="KW-0694">RNA-binding</keyword>
<dbReference type="CDD" id="cd12415">
    <property type="entry name" value="RRM3_RBM28_like"/>
    <property type="match status" value="1"/>
</dbReference>
<keyword evidence="4" id="KW-0539">Nucleus</keyword>
<evidence type="ECO:0000256" key="5">
    <source>
        <dbReference type="PROSITE-ProRule" id="PRU00176"/>
    </source>
</evidence>
<feature type="region of interest" description="Disordered" evidence="6">
    <location>
        <begin position="636"/>
        <end position="755"/>
    </location>
</feature>
<dbReference type="PANTHER" id="PTHR48039">
    <property type="entry name" value="RNA-BINDING MOTIF PROTEIN 14B"/>
    <property type="match status" value="1"/>
</dbReference>
<comment type="caution">
    <text evidence="8">The sequence shown here is derived from an EMBL/GenBank/DDBJ whole genome shotgun (WGS) entry which is preliminary data.</text>
</comment>
<name>A0A8S3QKW8_MYTED</name>
<dbReference type="CDD" id="cd12416">
    <property type="entry name" value="RRM4_RBM28_like"/>
    <property type="match status" value="1"/>
</dbReference>
<feature type="region of interest" description="Disordered" evidence="6">
    <location>
        <begin position="289"/>
        <end position="372"/>
    </location>
</feature>
<evidence type="ECO:0000256" key="6">
    <source>
        <dbReference type="SAM" id="MobiDB-lite"/>
    </source>
</evidence>
<dbReference type="CDD" id="cd12413">
    <property type="entry name" value="RRM1_RBM28_like"/>
    <property type="match status" value="1"/>
</dbReference>
<dbReference type="EMBL" id="CAJPWZ010000543">
    <property type="protein sequence ID" value="CAG2196092.1"/>
    <property type="molecule type" value="Genomic_DNA"/>
</dbReference>
<feature type="compositionally biased region" description="Polar residues" evidence="6">
    <location>
        <begin position="637"/>
        <end position="651"/>
    </location>
</feature>
<reference evidence="8" key="1">
    <citation type="submission" date="2021-03" db="EMBL/GenBank/DDBJ databases">
        <authorList>
            <person name="Bekaert M."/>
        </authorList>
    </citation>
    <scope>NUCLEOTIDE SEQUENCE</scope>
</reference>
<evidence type="ECO:0000256" key="2">
    <source>
        <dbReference type="ARBA" id="ARBA00022737"/>
    </source>
</evidence>
<evidence type="ECO:0000256" key="3">
    <source>
        <dbReference type="ARBA" id="ARBA00022884"/>
    </source>
</evidence>
<feature type="region of interest" description="Disordered" evidence="6">
    <location>
        <begin position="91"/>
        <end position="117"/>
    </location>
</feature>
<evidence type="ECO:0000259" key="7">
    <source>
        <dbReference type="PROSITE" id="PS50102"/>
    </source>
</evidence>
<dbReference type="InterPro" id="IPR051945">
    <property type="entry name" value="RRM_MRD1_RNA_proc_ribogen"/>
</dbReference>
<dbReference type="Gene3D" id="3.30.70.330">
    <property type="match status" value="4"/>
</dbReference>
<feature type="domain" description="RRM" evidence="7">
    <location>
        <begin position="208"/>
        <end position="285"/>
    </location>
</feature>